<comment type="similarity">
    <text evidence="2">Belongs to the complex I LYR family.</text>
</comment>
<organism evidence="8 9">
    <name type="scientific">Plutella xylostella</name>
    <name type="common">Diamondback moth</name>
    <name type="synonym">Plutella maculipennis</name>
    <dbReference type="NCBI Taxonomy" id="51655"/>
    <lineage>
        <taxon>Eukaryota</taxon>
        <taxon>Metazoa</taxon>
        <taxon>Ecdysozoa</taxon>
        <taxon>Arthropoda</taxon>
        <taxon>Hexapoda</taxon>
        <taxon>Insecta</taxon>
        <taxon>Pterygota</taxon>
        <taxon>Neoptera</taxon>
        <taxon>Endopterygota</taxon>
        <taxon>Lepidoptera</taxon>
        <taxon>Glossata</taxon>
        <taxon>Ditrysia</taxon>
        <taxon>Yponomeutoidea</taxon>
        <taxon>Plutellidae</taxon>
        <taxon>Plutella</taxon>
    </lineage>
</organism>
<evidence type="ECO:0000313" key="9">
    <source>
        <dbReference type="Proteomes" id="UP000653454"/>
    </source>
</evidence>
<dbReference type="InterPro" id="IPR008011">
    <property type="entry name" value="Complex1_LYR_dom"/>
</dbReference>
<feature type="domain" description="Complex 1 LYR protein" evidence="7">
    <location>
        <begin position="19"/>
        <end position="76"/>
    </location>
</feature>
<name>A0A8S4G3R9_PLUXY</name>
<comment type="subcellular location">
    <subcellularLocation>
        <location evidence="1">Mitochondrion</location>
    </subcellularLocation>
</comment>
<evidence type="ECO:0000256" key="1">
    <source>
        <dbReference type="ARBA" id="ARBA00004173"/>
    </source>
</evidence>
<dbReference type="AlphaFoldDB" id="A0A8S4G3R9"/>
<sequence>MATKIPKTALSLKQFLVRQEVLKLYREILRSIKRVPDEKTRLELREWARTDFKKNKDTTDETAIKAFIYYGRKSLKDLQRSLAIST</sequence>
<evidence type="ECO:0000256" key="3">
    <source>
        <dbReference type="ARBA" id="ARBA00022946"/>
    </source>
</evidence>
<dbReference type="Proteomes" id="UP000653454">
    <property type="component" value="Unassembled WGS sequence"/>
</dbReference>
<dbReference type="OrthoDB" id="74240at2759"/>
<evidence type="ECO:0000256" key="4">
    <source>
        <dbReference type="ARBA" id="ARBA00023128"/>
    </source>
</evidence>
<dbReference type="CDD" id="cd20262">
    <property type="entry name" value="Complex1_LYR_LYRM2"/>
    <property type="match status" value="1"/>
</dbReference>
<evidence type="ECO:0000256" key="2">
    <source>
        <dbReference type="ARBA" id="ARBA00009508"/>
    </source>
</evidence>
<dbReference type="PANTHER" id="PTHR13675:SF0">
    <property type="entry name" value="LYR MOTIF-CONTAINING PROTEIN 2"/>
    <property type="match status" value="1"/>
</dbReference>
<evidence type="ECO:0000313" key="8">
    <source>
        <dbReference type="EMBL" id="CAG9135743.1"/>
    </source>
</evidence>
<protein>
    <recommendedName>
        <fullName evidence="5">LYR motif-containing protein 2</fullName>
    </recommendedName>
</protein>
<dbReference type="EMBL" id="CAJHNJ030000112">
    <property type="protein sequence ID" value="CAG9135743.1"/>
    <property type="molecule type" value="Genomic_DNA"/>
</dbReference>
<comment type="caution">
    <text evidence="8">The sequence shown here is derived from an EMBL/GenBank/DDBJ whole genome shotgun (WGS) entry which is preliminary data.</text>
</comment>
<dbReference type="Pfam" id="PF05347">
    <property type="entry name" value="Complex1_LYR"/>
    <property type="match status" value="1"/>
</dbReference>
<keyword evidence="3" id="KW-0809">Transit peptide</keyword>
<proteinExistence type="inferred from homology"/>
<keyword evidence="9" id="KW-1185">Reference proteome</keyword>
<evidence type="ECO:0000256" key="6">
    <source>
        <dbReference type="ARBA" id="ARBA00044735"/>
    </source>
</evidence>
<keyword evidence="4" id="KW-0496">Mitochondrion</keyword>
<accession>A0A8S4G3R9</accession>
<dbReference type="PANTHER" id="PTHR13675">
    <property type="entry name" value="LYR MOTIF-CONTAINING PROTEIN 2"/>
    <property type="match status" value="1"/>
</dbReference>
<dbReference type="GO" id="GO:0005739">
    <property type="term" value="C:mitochondrion"/>
    <property type="evidence" value="ECO:0007669"/>
    <property type="project" value="UniProtKB-SubCell"/>
</dbReference>
<evidence type="ECO:0000259" key="7">
    <source>
        <dbReference type="Pfam" id="PF05347"/>
    </source>
</evidence>
<evidence type="ECO:0000256" key="5">
    <source>
        <dbReference type="ARBA" id="ARBA00026235"/>
    </source>
</evidence>
<dbReference type="InterPro" id="IPR045293">
    <property type="entry name" value="Complex1_LYR_LYRM2"/>
</dbReference>
<reference evidence="8" key="1">
    <citation type="submission" date="2020-11" db="EMBL/GenBank/DDBJ databases">
        <authorList>
            <person name="Whiteford S."/>
        </authorList>
    </citation>
    <scope>NUCLEOTIDE SEQUENCE</scope>
</reference>
<comment type="function">
    <text evidence="6">Involved in efficient integration of the N-module into mitochondrial respiratory chain complex I.</text>
</comment>
<gene>
    <name evidence="8" type="ORF">PLXY2_LOCUS13990</name>
</gene>